<dbReference type="Pfam" id="PF14309">
    <property type="entry name" value="DUF4378"/>
    <property type="match status" value="1"/>
</dbReference>
<dbReference type="OMA" id="CIVKLCK"/>
<feature type="compositionally biased region" description="Acidic residues" evidence="1">
    <location>
        <begin position="1185"/>
        <end position="1197"/>
    </location>
</feature>
<feature type="compositionally biased region" description="Basic and acidic residues" evidence="1">
    <location>
        <begin position="211"/>
        <end position="232"/>
    </location>
</feature>
<feature type="compositionally biased region" description="Polar residues" evidence="1">
    <location>
        <begin position="259"/>
        <end position="288"/>
    </location>
</feature>
<feature type="compositionally biased region" description="Low complexity" evidence="1">
    <location>
        <begin position="1392"/>
        <end position="1402"/>
    </location>
</feature>
<feature type="region of interest" description="Disordered" evidence="1">
    <location>
        <begin position="940"/>
        <end position="1077"/>
    </location>
</feature>
<feature type="compositionally biased region" description="Polar residues" evidence="1">
    <location>
        <begin position="920"/>
        <end position="930"/>
    </location>
</feature>
<feature type="region of interest" description="Disordered" evidence="1">
    <location>
        <begin position="1392"/>
        <end position="1417"/>
    </location>
</feature>
<dbReference type="Proteomes" id="UP000039865">
    <property type="component" value="Unassembled WGS sequence"/>
</dbReference>
<protein>
    <recommendedName>
        <fullName evidence="2">DUF4378 domain-containing protein</fullName>
    </recommendedName>
</protein>
<keyword evidence="4" id="KW-1185">Reference proteome</keyword>
<evidence type="ECO:0000259" key="2">
    <source>
        <dbReference type="Pfam" id="PF14309"/>
    </source>
</evidence>
<feature type="compositionally biased region" description="Polar residues" evidence="1">
    <location>
        <begin position="940"/>
        <end position="969"/>
    </location>
</feature>
<feature type="compositionally biased region" description="Polar residues" evidence="1">
    <location>
        <begin position="470"/>
        <end position="487"/>
    </location>
</feature>
<gene>
    <name evidence="3" type="primary">Contig1318.g1450</name>
    <name evidence="3" type="ORF">STYLEM_18797</name>
</gene>
<feature type="region of interest" description="Disordered" evidence="1">
    <location>
        <begin position="1225"/>
        <end position="1248"/>
    </location>
</feature>
<feature type="compositionally biased region" description="Basic and acidic residues" evidence="1">
    <location>
        <begin position="150"/>
        <end position="161"/>
    </location>
</feature>
<feature type="domain" description="DUF4378" evidence="2">
    <location>
        <begin position="2173"/>
        <end position="2353"/>
    </location>
</feature>
<reference evidence="3 4" key="1">
    <citation type="submission" date="2014-06" db="EMBL/GenBank/DDBJ databases">
        <authorList>
            <person name="Swart Estienne"/>
        </authorList>
    </citation>
    <scope>NUCLEOTIDE SEQUENCE [LARGE SCALE GENOMIC DNA]</scope>
    <source>
        <strain evidence="3 4">130c</strain>
    </source>
</reference>
<dbReference type="InterPro" id="IPR025486">
    <property type="entry name" value="DUF4378"/>
</dbReference>
<organism evidence="3 4">
    <name type="scientific">Stylonychia lemnae</name>
    <name type="common">Ciliate</name>
    <dbReference type="NCBI Taxonomy" id="5949"/>
    <lineage>
        <taxon>Eukaryota</taxon>
        <taxon>Sar</taxon>
        <taxon>Alveolata</taxon>
        <taxon>Ciliophora</taxon>
        <taxon>Intramacronucleata</taxon>
        <taxon>Spirotrichea</taxon>
        <taxon>Stichotrichia</taxon>
        <taxon>Sporadotrichida</taxon>
        <taxon>Oxytrichidae</taxon>
        <taxon>Stylonychinae</taxon>
        <taxon>Stylonychia</taxon>
    </lineage>
</organism>
<feature type="compositionally biased region" description="Low complexity" evidence="1">
    <location>
        <begin position="506"/>
        <end position="515"/>
    </location>
</feature>
<accession>A0A078B8M7</accession>
<feature type="region of interest" description="Disordered" evidence="1">
    <location>
        <begin position="1364"/>
        <end position="1383"/>
    </location>
</feature>
<evidence type="ECO:0000313" key="3">
    <source>
        <dbReference type="EMBL" id="CDW89662.1"/>
    </source>
</evidence>
<evidence type="ECO:0000313" key="4">
    <source>
        <dbReference type="Proteomes" id="UP000039865"/>
    </source>
</evidence>
<feature type="region of interest" description="Disordered" evidence="1">
    <location>
        <begin position="911"/>
        <end position="930"/>
    </location>
</feature>
<evidence type="ECO:0000256" key="1">
    <source>
        <dbReference type="SAM" id="MobiDB-lite"/>
    </source>
</evidence>
<dbReference type="EMBL" id="CCKQ01017761">
    <property type="protein sequence ID" value="CDW89662.1"/>
    <property type="molecule type" value="Genomic_DNA"/>
</dbReference>
<feature type="compositionally biased region" description="Low complexity" evidence="1">
    <location>
        <begin position="409"/>
        <end position="418"/>
    </location>
</feature>
<dbReference type="OrthoDB" id="303744at2759"/>
<name>A0A078B8M7_STYLE</name>
<feature type="region of interest" description="Disordered" evidence="1">
    <location>
        <begin position="1528"/>
        <end position="1557"/>
    </location>
</feature>
<feature type="compositionally biased region" description="Polar residues" evidence="1">
    <location>
        <begin position="990"/>
        <end position="1030"/>
    </location>
</feature>
<feature type="compositionally biased region" description="Polar residues" evidence="1">
    <location>
        <begin position="1528"/>
        <end position="1540"/>
    </location>
</feature>
<feature type="compositionally biased region" description="Polar residues" evidence="1">
    <location>
        <begin position="1403"/>
        <end position="1417"/>
    </location>
</feature>
<feature type="compositionally biased region" description="Basic residues" evidence="1">
    <location>
        <begin position="978"/>
        <end position="987"/>
    </location>
</feature>
<feature type="compositionally biased region" description="Polar residues" evidence="1">
    <location>
        <begin position="1038"/>
        <end position="1047"/>
    </location>
</feature>
<feature type="region of interest" description="Disordered" evidence="1">
    <location>
        <begin position="504"/>
        <end position="525"/>
    </location>
</feature>
<feature type="region of interest" description="Disordered" evidence="1">
    <location>
        <begin position="464"/>
        <end position="487"/>
    </location>
</feature>
<feature type="compositionally biased region" description="Basic and acidic residues" evidence="1">
    <location>
        <begin position="391"/>
        <end position="402"/>
    </location>
</feature>
<feature type="region of interest" description="Disordered" evidence="1">
    <location>
        <begin position="142"/>
        <end position="175"/>
    </location>
</feature>
<proteinExistence type="predicted"/>
<feature type="region of interest" description="Disordered" evidence="1">
    <location>
        <begin position="373"/>
        <end position="419"/>
    </location>
</feature>
<sequence length="2371" mass="278638">MSISYQQQHQVTVNIRPKSKNIINNINKENNHQMNIESTKFNDIQQSSQYVEAYDKRNEYAFNIGGGFGQNYHNQSQQYIQGYKPSQQQYVESKMDTSQFRNQNDNSRIMQKQTFTYLPQSDSQNTTHIMHQASASHSFSIRDGIYEGNTPDRSKHPRSDTLDSNGNAIRGRKIDSPQLVVVRELRDQEDNEEGTAGLIDDEAIIQAFHSGSDDNDLHNYRRKERNSSENKKRGMFQVNKQNKIKSKSLENNKRKSKSQQRYQLQRPNGDLKQQLNTDGNQNSNPSKLQKQKKLNQVMKNTKSTREIRSSMGFNELLNQLDKDISLQQSHQHDFKNRTTHDLLKLELSGIRRQNSSGANLILQNNNNINKFQEKSQPKKSSKLKQQLQSKNSKEDQSRSQERKAKKAKQNVNNNIAQIPKSILKKPKPEFIMKDQIFQYAINEITPDKNQNHQGINTTSFLHSEHGRRAGNNQSNVQQNGKNKSQNFTVSNNINVLFSKIKVNGKSQIQSQQSQKNQRDQSSPDRQVKEFKTYQNMNINIDKLVRQNIKKMRSKEDEEKLMKMMTDDQIRRRKEQLEQKNSQVRKMNKEKTYRKTNNILSSNNIQPNYQQSQDMMSSDKLIRQTSQNNNNPNVNKIFQDEKLNQIHQNMMQRDVFMQKTSQTQKIDFNKIKEVKTGRNLRVKNHRKSYGLEFIDIKREIQEELRTIDLKYKNNFNEKIIEEDNYLFKDLDQPMPPKRLKIKSQKKIITAIRDENYPIINVNVPGEQFISERIQPINKIIVVKKNKIRKFMKQKKKYIIIQKIKEQKDEIIKTIKMQENISKLNEFCKKKLERQNMKKRNATIQVNDDQEDKKELSKISGRKILFDNIDFKKTINPKGNEKLDQTMDKDDSSRLSTEFYEEYYRLINSIKKEQQVHHHANHSITSRMDMSSQNITQKSIKNLLSSPGNNRSQSPKTQLSNTQGLITSPKQNHQKDKSISKKSKSKSNIKSHNNVNENPILNILTNHTNTGSQTNISKQNKNQQKSTESLKTNLRAESAPLTQIIQPNSIKKRSGQVKKTSPNRQGKEKEKSNTLKKQQKQALYQAQQIQFINNQVAKIQLYYRFHLYNKGFYNKNHQSNNQQNQDQQEYLSDKQYQSNEDQYQTQIYQGSNKNQDSTIQLQDIRLDSEELPKQYTQSDLIKHQDFSNEDEDDYDDENHNDEASNNIIIINQQSSNDKKVVYMSNINSCSLPQSPKPEDPSSVGQSNQGQSLNELQRVFEYRPQSLLDQNRFFSHDLSGNDQIHQSISWKPSLQSHSSEIRIVDDKFKQALKEVNQKEVPVNNNEESKMGEYGMRMFTGSESLLREFKMNTPKQSTAKKQEIISSQTSLRQMISSHESQPSSNIKVESIQQLQQKSIQNSKSSQPNEINSHSSQSLFERNSFQQFTKQKLQEMMKNNEFMNLIQMREKALEYRQQKERKFIKKMFKNKQYSPRTYSQKREQLEKWVILEKEDINKTKKQFQEEWQKTLQMIEDTQKNVDDMRQKMKIQIDNSSKNHNQFNTHSSRNSSSSYATISRQEPRKSILEMEEFQPLSQRSMRLSVGSYKNHDQNKSSQMHESRRLLESQAKSNMTINIEDQKQNESKQKDENLLDYLEKSWVQNQQDQKQTRPPAISRQGIYIEDQNRKINLSQLTDNTPERKPLQQNLQQESNINQFQFQLNDQKETTDDRPLTRSRSEQDLSELLKKNKINFNDIDLNLLNDPNIQILQQQDLDSYRFVPLNQSKDNKNEIKIQENLFEDSSNRYSKGKNYYQDMNEMGSNDSLLNESELNNYFQDQKFSIEDFKSLDKRKILNQQSNYEDDDELLERNDSKIKLPQDDSLGKMEEYYNNNNNSASQLFQPNESQIRIKNDIGDSEPSFLDSRRLLERDNDNILMTPEIIQPTAFMHHQQALLFQNAKPGENIKISDILKKNLSMNDPNSSNSFMLAQDTSQLLFQNAQINQSMATPSLQPLIQNDYNNLANQLTDDILQSLLQQMISIPQRQIQPYQDYQEINQQLAQHQQQEQNRVEQPSIQIQQSDPAHDVFVIDAQMNEKENRRESVEFRQRILIEQDLIRVENYINEVIQSLQQAELQYLTILAHNPSQIHTQESNYHRQFLSVLTTPIRRNELELLNQLQTSEIGSYEHFETAMDLNSNPILPIDLYLDIERQREESQIKLLYQNGVYDVDLESSVLQESTHIHNKSVFDSLNESLMKFRPYGIQGEPMPWSNKNRRLQTKVDTNSVDTERLFHMVKQDVLRWAQTFSGCSPSPIFLFKRSQDDSEQFDDELFQETRERRLAQMLATEVVENEHQWLNYEFEEAQVKIDLSDMILEHLVEEVALFLNFKRGSVIHNEFE</sequence>
<feature type="region of interest" description="Disordered" evidence="1">
    <location>
        <begin position="209"/>
        <end position="295"/>
    </location>
</feature>
<dbReference type="InParanoid" id="A0A078B8M7"/>
<feature type="compositionally biased region" description="Basic and acidic residues" evidence="1">
    <location>
        <begin position="516"/>
        <end position="525"/>
    </location>
</feature>
<feature type="region of interest" description="Disordered" evidence="1">
    <location>
        <begin position="1173"/>
        <end position="1199"/>
    </location>
</feature>